<name>A0ABT5BTC7_9BACT</name>
<feature type="domain" description="DUF5916" evidence="3">
    <location>
        <begin position="549"/>
        <end position="898"/>
    </location>
</feature>
<feature type="domain" description="Carbohydrate-binding" evidence="2">
    <location>
        <begin position="114"/>
        <end position="270"/>
    </location>
</feature>
<accession>A0ABT5BTC7</accession>
<protein>
    <submittedName>
        <fullName evidence="4">DUF5916 domain-containing protein</fullName>
    </submittedName>
</protein>
<evidence type="ECO:0000313" key="4">
    <source>
        <dbReference type="EMBL" id="MDC0677419.1"/>
    </source>
</evidence>
<evidence type="ECO:0000313" key="5">
    <source>
        <dbReference type="Proteomes" id="UP001217485"/>
    </source>
</evidence>
<dbReference type="Pfam" id="PF19313">
    <property type="entry name" value="DUF5916"/>
    <property type="match status" value="2"/>
</dbReference>
<evidence type="ECO:0000259" key="2">
    <source>
        <dbReference type="Pfam" id="PF06452"/>
    </source>
</evidence>
<dbReference type="InterPro" id="IPR045670">
    <property type="entry name" value="DUF5916"/>
</dbReference>
<keyword evidence="5" id="KW-1185">Reference proteome</keyword>
<evidence type="ECO:0000256" key="1">
    <source>
        <dbReference type="SAM" id="MobiDB-lite"/>
    </source>
</evidence>
<organism evidence="4 5">
    <name type="scientific">Sorangium atrum</name>
    <dbReference type="NCBI Taxonomy" id="2995308"/>
    <lineage>
        <taxon>Bacteria</taxon>
        <taxon>Pseudomonadati</taxon>
        <taxon>Myxococcota</taxon>
        <taxon>Polyangia</taxon>
        <taxon>Polyangiales</taxon>
        <taxon>Polyangiaceae</taxon>
        <taxon>Sorangium</taxon>
    </lineage>
</organism>
<sequence length="937" mass="100960">MRFLLPAALDYPRRVILETRLRRRPTGAAATILLAVAASWGPRPAAAQTDSAPAPPPTPSGMTTTDPSSERPLTNSAPERSSPPSPSPAAPAPLPTSVGRPRIAAARARTPPAVDGALNDAVWASATPSDAFVQKFPDEGRSPVERTLVRVLYGDDALYVAVECEQRSAPLRARLTRRDREIESDYVRVAIDSRSTGTSAFEFGVNAAGVLYDSLRYNDTEISADWDEAWEARTARTARGWTAEMRIPYRILRFDAAPDMAWGFQVRRYVSARQETDEWAFIPRAVGGEVSHYGRLTGLRDVPSRVELALRPFALAQIRKRDIDPAIADSGVDGSASAGLDLAWNITEDLTLDATLNPDFAQVEADQRVLNLTNYEVLFPELRPFFLSGIDAYSTPIQVLYTRRIGLAPPWPAVRTDAPYGERLADVPGPTTIPFAAKLAGTLGPYWSMSALTAMTAPNSVEIAPATGPRELRLTEPSALYGFLRVKRELGDNAHVALLGTAALRGEPGHVPEFLSGSAAYPSVPGEAGAPPSQLCPDGSVTEVGARCFRNAFVGGVDGRWRSRGGDYTIKGQAIATAVTAGPEQRLRDGTVIASGDVAPGALLDLIKDGGEHWVGELYGDIYAPKVALNDLGYLQRQNLQRLGINIEYRTLKPWWATLETHTSLFGSYKNNFDGLALARTVQVETSWKLRGYWSVLANVALMGAYFDDREVGDGTALERAPAIETVQTISTDPRAPVAGKLTSTLQFRGNGRNVGFDGELNLRPVSQLELDLLSSVFLTDGEPRYAGSGPGPDDLLFGRLSARSVSGTVRSTFTFTPRITLQAYGQLFLASAHFSDFSASSATRGDGAPRVVTLESLQPAAPPATNPDVEEVALNVSVVFRWEYALGSTLYVVYTRAQAPLVELAEGAIATLRPSLLGAAPAVDVGLVKLSYFLPL</sequence>
<feature type="region of interest" description="Disordered" evidence="1">
    <location>
        <begin position="44"/>
        <end position="98"/>
    </location>
</feature>
<dbReference type="InterPro" id="IPR010502">
    <property type="entry name" value="Carb-bd_dom_fam9"/>
</dbReference>
<dbReference type="EMBL" id="JAQNDK010000001">
    <property type="protein sequence ID" value="MDC0677419.1"/>
    <property type="molecule type" value="Genomic_DNA"/>
</dbReference>
<dbReference type="RefSeq" id="WP_272094179.1">
    <property type="nucleotide sequence ID" value="NZ_JAQNDK010000001.1"/>
</dbReference>
<feature type="compositionally biased region" description="Pro residues" evidence="1">
    <location>
        <begin position="81"/>
        <end position="94"/>
    </location>
</feature>
<gene>
    <name evidence="4" type="ORF">POL72_06665</name>
</gene>
<dbReference type="SUPFAM" id="SSF49344">
    <property type="entry name" value="CBD9-like"/>
    <property type="match status" value="1"/>
</dbReference>
<proteinExistence type="predicted"/>
<dbReference type="Proteomes" id="UP001217485">
    <property type="component" value="Unassembled WGS sequence"/>
</dbReference>
<evidence type="ECO:0000259" key="3">
    <source>
        <dbReference type="Pfam" id="PF19313"/>
    </source>
</evidence>
<feature type="domain" description="DUF5916" evidence="3">
    <location>
        <begin position="307"/>
        <end position="506"/>
    </location>
</feature>
<reference evidence="4 5" key="1">
    <citation type="submission" date="2023-01" db="EMBL/GenBank/DDBJ databases">
        <title>Minimal conservation of predation-associated metabolite biosynthetic gene clusters underscores biosynthetic potential of Myxococcota including descriptions for ten novel species: Archangium lansinium sp. nov., Myxococcus landrumus sp. nov., Nannocystis bai.</title>
        <authorList>
            <person name="Ahearne A."/>
            <person name="Stevens C."/>
            <person name="Dowd S."/>
        </authorList>
    </citation>
    <scope>NUCLEOTIDE SEQUENCE [LARGE SCALE GENOMIC DNA]</scope>
    <source>
        <strain evidence="4 5">WIWO2</strain>
    </source>
</reference>
<dbReference type="Pfam" id="PF06452">
    <property type="entry name" value="CBM9_1"/>
    <property type="match status" value="1"/>
</dbReference>
<dbReference type="Gene3D" id="2.60.40.1190">
    <property type="match status" value="1"/>
</dbReference>
<dbReference type="CDD" id="cd09618">
    <property type="entry name" value="CBM9_like_2"/>
    <property type="match status" value="1"/>
</dbReference>
<comment type="caution">
    <text evidence="4">The sequence shown here is derived from an EMBL/GenBank/DDBJ whole genome shotgun (WGS) entry which is preliminary data.</text>
</comment>